<evidence type="ECO:0000256" key="3">
    <source>
        <dbReference type="ARBA" id="ARBA00022741"/>
    </source>
</evidence>
<feature type="domain" description="UvrD-like helicase ATP-binding" evidence="16">
    <location>
        <begin position="19"/>
        <end position="349"/>
    </location>
</feature>
<dbReference type="Gene3D" id="3.40.50.300">
    <property type="entry name" value="P-loop containing nucleotide triphosphate hydrolases"/>
    <property type="match status" value="3"/>
</dbReference>
<evidence type="ECO:0000259" key="16">
    <source>
        <dbReference type="PROSITE" id="PS51198"/>
    </source>
</evidence>
<dbReference type="PANTHER" id="PTHR11070:SF55">
    <property type="entry name" value="DNA 3'-5' HELICASE"/>
    <property type="match status" value="1"/>
</dbReference>
<keyword evidence="5 15" id="KW-0378">Hydrolase</keyword>
<keyword evidence="4" id="KW-0227">DNA damage</keyword>
<evidence type="ECO:0000256" key="11">
    <source>
        <dbReference type="ARBA" id="ARBA00023235"/>
    </source>
</evidence>
<dbReference type="GO" id="GO:0000725">
    <property type="term" value="P:recombinational repair"/>
    <property type="evidence" value="ECO:0007669"/>
    <property type="project" value="TreeGrafter"/>
</dbReference>
<keyword evidence="3 15" id="KW-0547">Nucleotide-binding</keyword>
<keyword evidence="8 15" id="KW-0067">ATP-binding</keyword>
<dbReference type="GO" id="GO:0005524">
    <property type="term" value="F:ATP binding"/>
    <property type="evidence" value="ECO:0007669"/>
    <property type="project" value="UniProtKB-UniRule"/>
</dbReference>
<comment type="catalytic activity">
    <reaction evidence="14">
        <text>ATP + H2O = ADP + phosphate + H(+)</text>
        <dbReference type="Rhea" id="RHEA:13065"/>
        <dbReference type="ChEBI" id="CHEBI:15377"/>
        <dbReference type="ChEBI" id="CHEBI:15378"/>
        <dbReference type="ChEBI" id="CHEBI:30616"/>
        <dbReference type="ChEBI" id="CHEBI:43474"/>
        <dbReference type="ChEBI" id="CHEBI:456216"/>
        <dbReference type="EC" id="5.6.2.4"/>
    </reaction>
</comment>
<dbReference type="Gene3D" id="3.90.320.10">
    <property type="match status" value="1"/>
</dbReference>
<dbReference type="GO" id="GO:0033202">
    <property type="term" value="C:DNA helicase complex"/>
    <property type="evidence" value="ECO:0007669"/>
    <property type="project" value="TreeGrafter"/>
</dbReference>
<evidence type="ECO:0000256" key="8">
    <source>
        <dbReference type="ARBA" id="ARBA00022840"/>
    </source>
</evidence>
<organism evidence="18 19">
    <name type="scientific">Flaviflexus salsibiostraticola</name>
    <dbReference type="NCBI Taxonomy" id="1282737"/>
    <lineage>
        <taxon>Bacteria</taxon>
        <taxon>Bacillati</taxon>
        <taxon>Actinomycetota</taxon>
        <taxon>Actinomycetes</taxon>
        <taxon>Actinomycetales</taxon>
        <taxon>Actinomycetaceae</taxon>
        <taxon>Flaviflexus</taxon>
    </lineage>
</organism>
<evidence type="ECO:0000256" key="15">
    <source>
        <dbReference type="PROSITE-ProRule" id="PRU00560"/>
    </source>
</evidence>
<dbReference type="CDD" id="cd17932">
    <property type="entry name" value="DEXQc_UvrD"/>
    <property type="match status" value="1"/>
</dbReference>
<protein>
    <recommendedName>
        <fullName evidence="13">DNA 3'-5' helicase</fullName>
        <ecNumber evidence="13">5.6.2.4</ecNumber>
    </recommendedName>
</protein>
<keyword evidence="10" id="KW-0234">DNA repair</keyword>
<dbReference type="InterPro" id="IPR011604">
    <property type="entry name" value="PDDEXK-like_dom_sf"/>
</dbReference>
<dbReference type="EMBL" id="CP034438">
    <property type="protein sequence ID" value="AZN29641.1"/>
    <property type="molecule type" value="Genomic_DNA"/>
</dbReference>
<dbReference type="PROSITE" id="PS51217">
    <property type="entry name" value="UVRD_HELICASE_CTER"/>
    <property type="match status" value="1"/>
</dbReference>
<name>A0A3S8Z7W9_9ACTO</name>
<dbReference type="InterPro" id="IPR014017">
    <property type="entry name" value="DNA_helicase_UvrD-like_C"/>
</dbReference>
<sequence length="1110" mass="121809">MNLETREGASRFLEQIDGYPPTSDQLDVIMGGPEPALVIAGAGAGKTKTMALRVVYSVAAGRVEPGEALGLTFTKKAANELSSRVAAMLRKAARLGSTALDEETAILSRPQVSTYNAFASAIASEHGLLVGVDPSSRLITDAERFQIVNDIVRGWRGSTEGLDGALSTIIEHVLRLSAEVLDNQLTTDEVREALVGFDEHVESLDYQRLTKTKAGRLFQHREKYATRLIILDMVDAYLEYKRANRLLEFSDQVAVAHRVLLARPQLVEEYRREHRLVLLDEYQDTSVNQALFLAELFGGGHDVTAVGDPNQAIYGWRGASADALSAFKVSFRGAGPVAEYSLSTAFRNRGEILDAANTVAAPLRRHSQQSGLTVPPLSPFTPSGGEVDISFETLKVESYRAIARDIAEYREKHADMNGGRGPSAAVLCRARAAFEPMAKALDELGIPYIAHGNQSAITQPEAKTVRALLRAVISPSRGDELTRFMAYLNIAPADIEALNAVRRRAGKEQERELSVVEALALRDRADLSAAGRERLAVLAGWLSTLTEARYARIEDLVGMAARITGLETEVASRSVQGGIGRASLAILQRMAAGYSEATEGAGLDAFLTWLDMVEDREKSESDDLPLADLALQSGDVTDEELEDPHSVTIMTVHGAKGLEWDYVAIPELRRGGFDLLTKNPAEPWVGCPGKVPQWLRADAASLPEWRWKAAQDRDELAESFTRWDCEDMAEHENRERRRLAYVAMTRPRSRLLLAGYWYEDREKGRKNLEKHRAGKNTEQGPSRLLLGIDADVMGVSLDEWPEVVGEAEDESLSAHWPDDLDRGATEHLRRAADRVAAQTPRSVDEMVEMVSTRSPWLRDSLSDLIALLGGDDADELDLGHLTANGVVAMAASPEDYRRNLERPIPGEPAVAARIGQQVHEHIALQYSVPRTGDLIDVSGEVEQVLGLDLQNPAVSALITAFEELDVVRDGVRPIAIEAPVDVTVAGIPLRGTIDAVFDDGEADGEQRVRIIDWKTGRRPRDADLPTRELQLHLYRFAWAKVTGTPPENIRAAFAYLGEKDPSRRIHDVEPISSEELEERVAGLLEQVRLAGRSRGERTAAAGVSWASLRS</sequence>
<dbReference type="InterPro" id="IPR013986">
    <property type="entry name" value="DExx_box_DNA_helicase_dom_sf"/>
</dbReference>
<dbReference type="GO" id="GO:0004527">
    <property type="term" value="F:exonuclease activity"/>
    <property type="evidence" value="ECO:0007669"/>
    <property type="project" value="UniProtKB-KW"/>
</dbReference>
<feature type="binding site" evidence="15">
    <location>
        <begin position="40"/>
        <end position="47"/>
    </location>
    <ligand>
        <name>ATP</name>
        <dbReference type="ChEBI" id="CHEBI:30616"/>
    </ligand>
</feature>
<dbReference type="Pfam" id="PF00580">
    <property type="entry name" value="UvrD-helicase"/>
    <property type="match status" value="1"/>
</dbReference>
<evidence type="ECO:0000256" key="1">
    <source>
        <dbReference type="ARBA" id="ARBA00009922"/>
    </source>
</evidence>
<dbReference type="InterPro" id="IPR014016">
    <property type="entry name" value="UvrD-like_ATP-bd"/>
</dbReference>
<keyword evidence="19" id="KW-1185">Reference proteome</keyword>
<dbReference type="InterPro" id="IPR027417">
    <property type="entry name" value="P-loop_NTPase"/>
</dbReference>
<dbReference type="OrthoDB" id="4812256at2"/>
<evidence type="ECO:0000256" key="9">
    <source>
        <dbReference type="ARBA" id="ARBA00023125"/>
    </source>
</evidence>
<dbReference type="AlphaFoldDB" id="A0A3S8Z7W9"/>
<dbReference type="Gene3D" id="1.10.10.160">
    <property type="match status" value="1"/>
</dbReference>
<keyword evidence="6 15" id="KW-0347">Helicase</keyword>
<dbReference type="InterPro" id="IPR038726">
    <property type="entry name" value="PDDEXK_AddAB-type"/>
</dbReference>
<evidence type="ECO:0000256" key="12">
    <source>
        <dbReference type="ARBA" id="ARBA00034617"/>
    </source>
</evidence>
<dbReference type="SUPFAM" id="SSF52540">
    <property type="entry name" value="P-loop containing nucleoside triphosphate hydrolases"/>
    <property type="match status" value="1"/>
</dbReference>
<keyword evidence="11" id="KW-0413">Isomerase</keyword>
<dbReference type="RefSeq" id="WP_126039691.1">
    <property type="nucleotide sequence ID" value="NZ_CP034438.1"/>
</dbReference>
<dbReference type="GO" id="GO:0003677">
    <property type="term" value="F:DNA binding"/>
    <property type="evidence" value="ECO:0007669"/>
    <property type="project" value="UniProtKB-KW"/>
</dbReference>
<keyword evidence="2" id="KW-0540">Nuclease</keyword>
<evidence type="ECO:0000256" key="13">
    <source>
        <dbReference type="ARBA" id="ARBA00034808"/>
    </source>
</evidence>
<keyword evidence="9" id="KW-0238">DNA-binding</keyword>
<evidence type="ECO:0000256" key="4">
    <source>
        <dbReference type="ARBA" id="ARBA00022763"/>
    </source>
</evidence>
<accession>A0A3S8Z7W9</accession>
<reference evidence="18 19" key="1">
    <citation type="submission" date="2018-12" db="EMBL/GenBank/DDBJ databases">
        <title>Complete genome sequence of Flaviflexus salsibiostraticola KCTC 33148.</title>
        <authorList>
            <person name="Bae J.-W."/>
        </authorList>
    </citation>
    <scope>NUCLEOTIDE SEQUENCE [LARGE SCALE GENOMIC DNA]</scope>
    <source>
        <strain evidence="18 19">KCTC 33148</strain>
    </source>
</reference>
<evidence type="ECO:0000256" key="7">
    <source>
        <dbReference type="ARBA" id="ARBA00022839"/>
    </source>
</evidence>
<dbReference type="GO" id="GO:0043138">
    <property type="term" value="F:3'-5' DNA helicase activity"/>
    <property type="evidence" value="ECO:0007669"/>
    <property type="project" value="UniProtKB-EC"/>
</dbReference>
<evidence type="ECO:0000313" key="19">
    <source>
        <dbReference type="Proteomes" id="UP000270021"/>
    </source>
</evidence>
<evidence type="ECO:0000313" key="18">
    <source>
        <dbReference type="EMBL" id="AZN29641.1"/>
    </source>
</evidence>
<comment type="similarity">
    <text evidence="1">Belongs to the helicase family. UvrD subfamily.</text>
</comment>
<evidence type="ECO:0000256" key="2">
    <source>
        <dbReference type="ARBA" id="ARBA00022722"/>
    </source>
</evidence>
<dbReference type="GO" id="GO:0005829">
    <property type="term" value="C:cytosol"/>
    <property type="evidence" value="ECO:0007669"/>
    <property type="project" value="TreeGrafter"/>
</dbReference>
<dbReference type="Proteomes" id="UP000270021">
    <property type="component" value="Chromosome"/>
</dbReference>
<dbReference type="InterPro" id="IPR000212">
    <property type="entry name" value="DNA_helicase_UvrD/REP"/>
</dbReference>
<evidence type="ECO:0000256" key="14">
    <source>
        <dbReference type="ARBA" id="ARBA00048988"/>
    </source>
</evidence>
<proteinExistence type="inferred from homology"/>
<dbReference type="PROSITE" id="PS51198">
    <property type="entry name" value="UVRD_HELICASE_ATP_BIND"/>
    <property type="match status" value="1"/>
</dbReference>
<dbReference type="Pfam" id="PF13361">
    <property type="entry name" value="UvrD_C"/>
    <property type="match status" value="1"/>
</dbReference>
<dbReference type="Pfam" id="PF12705">
    <property type="entry name" value="PDDEXK_1"/>
    <property type="match status" value="1"/>
</dbReference>
<comment type="catalytic activity">
    <reaction evidence="12">
        <text>Couples ATP hydrolysis with the unwinding of duplex DNA by translocating in the 3'-5' direction.</text>
        <dbReference type="EC" id="5.6.2.4"/>
    </reaction>
</comment>
<gene>
    <name evidence="18" type="ORF">EJO69_04460</name>
</gene>
<evidence type="ECO:0000256" key="6">
    <source>
        <dbReference type="ARBA" id="ARBA00022806"/>
    </source>
</evidence>
<evidence type="ECO:0000256" key="5">
    <source>
        <dbReference type="ARBA" id="ARBA00022801"/>
    </source>
</evidence>
<dbReference type="KEGG" id="fsl:EJO69_04460"/>
<dbReference type="PANTHER" id="PTHR11070">
    <property type="entry name" value="UVRD / RECB / PCRA DNA HELICASE FAMILY MEMBER"/>
    <property type="match status" value="1"/>
</dbReference>
<evidence type="ECO:0000256" key="10">
    <source>
        <dbReference type="ARBA" id="ARBA00023204"/>
    </source>
</evidence>
<feature type="domain" description="UvrD-like helicase C-terminal" evidence="17">
    <location>
        <begin position="350"/>
        <end position="657"/>
    </location>
</feature>
<evidence type="ECO:0000259" key="17">
    <source>
        <dbReference type="PROSITE" id="PS51217"/>
    </source>
</evidence>
<dbReference type="EC" id="5.6.2.4" evidence="13"/>
<keyword evidence="7" id="KW-0269">Exonuclease</keyword>
<dbReference type="Gene3D" id="1.10.486.10">
    <property type="entry name" value="PCRA, domain 4"/>
    <property type="match status" value="1"/>
</dbReference>